<evidence type="ECO:0000256" key="1">
    <source>
        <dbReference type="SAM" id="MobiDB-lite"/>
    </source>
</evidence>
<feature type="region of interest" description="Disordered" evidence="1">
    <location>
        <begin position="21"/>
        <end position="49"/>
    </location>
</feature>
<gene>
    <name evidence="2" type="ORF">CW360_10965</name>
</gene>
<comment type="caution">
    <text evidence="2">The sequence shown here is derived from an EMBL/GenBank/DDBJ whole genome shotgun (WGS) entry which is preliminary data.</text>
</comment>
<reference evidence="3" key="1">
    <citation type="submission" date="2017-12" db="EMBL/GenBank/DDBJ databases">
        <authorList>
            <person name="Yu X.-Y."/>
        </authorList>
    </citation>
    <scope>NUCLEOTIDE SEQUENCE [LARGE SCALE GENOMIC DNA]</scope>
    <source>
        <strain evidence="3">ZYSR67-Z</strain>
    </source>
</reference>
<proteinExistence type="predicted"/>
<dbReference type="Proteomes" id="UP000242861">
    <property type="component" value="Unassembled WGS sequence"/>
</dbReference>
<sequence length="59" mass="6462">MYATQHPALPTLCAIEPPRRVWPSQGRRAPSSPAAPALSLASSNPRPSYQDIWPLLRIA</sequence>
<dbReference type="AlphaFoldDB" id="A0A2I0CPD7"/>
<dbReference type="EMBL" id="PIYS01000018">
    <property type="protein sequence ID" value="PKF71027.1"/>
    <property type="molecule type" value="Genomic_DNA"/>
</dbReference>
<dbReference type="RefSeq" id="WP_101193728.1">
    <property type="nucleotide sequence ID" value="NZ_JAYRKZ010000005.1"/>
</dbReference>
<protein>
    <submittedName>
        <fullName evidence="2">Uncharacterized protein</fullName>
    </submittedName>
</protein>
<organism evidence="2 3">
    <name type="scientific">Pseudomonas fluvialis</name>
    <dbReference type="NCBI Taxonomy" id="1793966"/>
    <lineage>
        <taxon>Bacteria</taxon>
        <taxon>Pseudomonadati</taxon>
        <taxon>Pseudomonadota</taxon>
        <taxon>Gammaproteobacteria</taxon>
        <taxon>Pseudomonadales</taxon>
        <taxon>Pseudomonadaceae</taxon>
        <taxon>Pseudomonas</taxon>
    </lineage>
</organism>
<evidence type="ECO:0000313" key="2">
    <source>
        <dbReference type="EMBL" id="PKF71027.1"/>
    </source>
</evidence>
<feature type="compositionally biased region" description="Low complexity" evidence="1">
    <location>
        <begin position="27"/>
        <end position="48"/>
    </location>
</feature>
<name>A0A2I0CPD7_9PSED</name>
<accession>A0A2I0CPD7</accession>
<evidence type="ECO:0000313" key="3">
    <source>
        <dbReference type="Proteomes" id="UP000242861"/>
    </source>
</evidence>